<dbReference type="GO" id="GO:0004930">
    <property type="term" value="F:G protein-coupled receptor activity"/>
    <property type="evidence" value="ECO:0000318"/>
    <property type="project" value="GO_Central"/>
</dbReference>
<reference evidence="11 12" key="1">
    <citation type="journal article" date="2007" name="Science">
        <title>Sea anemone genome reveals ancestral eumetazoan gene repertoire and genomic organization.</title>
        <authorList>
            <person name="Putnam N.H."/>
            <person name="Srivastava M."/>
            <person name="Hellsten U."/>
            <person name="Dirks B."/>
            <person name="Chapman J."/>
            <person name="Salamov A."/>
            <person name="Terry A."/>
            <person name="Shapiro H."/>
            <person name="Lindquist E."/>
            <person name="Kapitonov V.V."/>
            <person name="Jurka J."/>
            <person name="Genikhovich G."/>
            <person name="Grigoriev I.V."/>
            <person name="Lucas S.M."/>
            <person name="Steele R.E."/>
            <person name="Finnerty J.R."/>
            <person name="Technau U."/>
            <person name="Martindale M.Q."/>
            <person name="Rokhsar D.S."/>
        </authorList>
    </citation>
    <scope>NUCLEOTIDE SEQUENCE [LARGE SCALE GENOMIC DNA]</scope>
    <source>
        <strain evidence="12">CH2 X CH6</strain>
    </source>
</reference>
<gene>
    <name evidence="11" type="ORF">NEMVEDRAFT_v1g52676</name>
</gene>
<keyword evidence="4 9" id="KW-1133">Transmembrane helix</keyword>
<dbReference type="InterPro" id="IPR017452">
    <property type="entry name" value="GPCR_Rhodpsn_7TM"/>
</dbReference>
<evidence type="ECO:0000259" key="10">
    <source>
        <dbReference type="PROSITE" id="PS50262"/>
    </source>
</evidence>
<proteinExistence type="predicted"/>
<keyword evidence="12" id="KW-1185">Reference proteome</keyword>
<evidence type="ECO:0000256" key="2">
    <source>
        <dbReference type="ARBA" id="ARBA00022475"/>
    </source>
</evidence>
<evidence type="ECO:0000256" key="8">
    <source>
        <dbReference type="ARBA" id="ARBA00023224"/>
    </source>
</evidence>
<dbReference type="STRING" id="45351.A7SP57"/>
<keyword evidence="8" id="KW-0807">Transducer</keyword>
<evidence type="ECO:0000256" key="7">
    <source>
        <dbReference type="ARBA" id="ARBA00023170"/>
    </source>
</evidence>
<feature type="transmembrane region" description="Helical" evidence="9">
    <location>
        <begin position="133"/>
        <end position="153"/>
    </location>
</feature>
<dbReference type="GO" id="GO:0004977">
    <property type="term" value="F:melanocortin receptor activity"/>
    <property type="evidence" value="ECO:0007669"/>
    <property type="project" value="InterPro"/>
</dbReference>
<evidence type="ECO:0000313" key="11">
    <source>
        <dbReference type="EMBL" id="EDO34518.1"/>
    </source>
</evidence>
<dbReference type="PhylomeDB" id="A7SP57"/>
<evidence type="ECO:0000256" key="6">
    <source>
        <dbReference type="ARBA" id="ARBA00023136"/>
    </source>
</evidence>
<evidence type="ECO:0000256" key="9">
    <source>
        <dbReference type="SAM" id="Phobius"/>
    </source>
</evidence>
<dbReference type="EMBL" id="DS469728">
    <property type="protein sequence ID" value="EDO34518.1"/>
    <property type="molecule type" value="Genomic_DNA"/>
</dbReference>
<dbReference type="AlphaFoldDB" id="A7SP57"/>
<keyword evidence="3 9" id="KW-0812">Transmembrane</keyword>
<feature type="transmembrane region" description="Helical" evidence="9">
    <location>
        <begin position="224"/>
        <end position="244"/>
    </location>
</feature>
<dbReference type="SUPFAM" id="SSF81321">
    <property type="entry name" value="Family A G protein-coupled receptor-like"/>
    <property type="match status" value="1"/>
</dbReference>
<sequence>GNILVLVSVATTASLQTVPDLFIGSLAVADLLVVIVQQPCLIARVTLDGSLGQTFLDVLNSIGNLSLIASVTSMFAVTIDRLFAIQRPFRYAVLATKPRALIVIAGAWGVCALLTVMAVLLSEGESITGRLVLWGYVSILLVAIVLIYFYLFIVAQKHANNIVTVQAPSTTTTGNNKPVNQKQERKAAKTIAIVVGVFITFWIPFLSFTISQASVSGTPAFMRVFYWVWSISMCNSAVNPYIYCARSIRYRRSFWRLL</sequence>
<dbReference type="GO" id="GO:0005886">
    <property type="term" value="C:plasma membrane"/>
    <property type="evidence" value="ECO:0000318"/>
    <property type="project" value="GO_Central"/>
</dbReference>
<dbReference type="InterPro" id="IPR001671">
    <property type="entry name" value="Melcrt_ACTH_rcpt"/>
</dbReference>
<protein>
    <recommendedName>
        <fullName evidence="10">G-protein coupled receptors family 1 profile domain-containing protein</fullName>
    </recommendedName>
</protein>
<dbReference type="PANTHER" id="PTHR24249:SF372">
    <property type="entry name" value="G-PROTEIN COUPLED RECEPTORS FAMILY 1 PROFILE DOMAIN-CONTAINING PROTEIN"/>
    <property type="match status" value="1"/>
</dbReference>
<dbReference type="PROSITE" id="PS50262">
    <property type="entry name" value="G_PROTEIN_RECEP_F1_2"/>
    <property type="match status" value="1"/>
</dbReference>
<organism evidence="11 12">
    <name type="scientific">Nematostella vectensis</name>
    <name type="common">Starlet sea anemone</name>
    <dbReference type="NCBI Taxonomy" id="45351"/>
    <lineage>
        <taxon>Eukaryota</taxon>
        <taxon>Metazoa</taxon>
        <taxon>Cnidaria</taxon>
        <taxon>Anthozoa</taxon>
        <taxon>Hexacorallia</taxon>
        <taxon>Actiniaria</taxon>
        <taxon>Edwardsiidae</taxon>
        <taxon>Nematostella</taxon>
    </lineage>
</organism>
<dbReference type="GO" id="GO:0007186">
    <property type="term" value="P:G protein-coupled receptor signaling pathway"/>
    <property type="evidence" value="ECO:0000318"/>
    <property type="project" value="GO_Central"/>
</dbReference>
<accession>A7SP57</accession>
<dbReference type="HOGENOM" id="CLU_009579_11_6_1"/>
<feature type="transmembrane region" description="Helical" evidence="9">
    <location>
        <begin position="191"/>
        <end position="212"/>
    </location>
</feature>
<dbReference type="eggNOG" id="KOG3656">
    <property type="taxonomic scope" value="Eukaryota"/>
</dbReference>
<comment type="subcellular location">
    <subcellularLocation>
        <location evidence="1">Cell membrane</location>
        <topology evidence="1">Multi-pass membrane protein</topology>
    </subcellularLocation>
</comment>
<name>A7SP57_NEMVE</name>
<keyword evidence="5" id="KW-0297">G-protein coupled receptor</keyword>
<feature type="transmembrane region" description="Helical" evidence="9">
    <location>
        <begin position="58"/>
        <end position="79"/>
    </location>
</feature>
<dbReference type="Gene3D" id="1.20.1070.10">
    <property type="entry name" value="Rhodopsin 7-helix transmembrane proteins"/>
    <property type="match status" value="1"/>
</dbReference>
<dbReference type="PRINTS" id="PR00237">
    <property type="entry name" value="GPCRRHODOPSN"/>
</dbReference>
<evidence type="ECO:0000313" key="12">
    <source>
        <dbReference type="Proteomes" id="UP000001593"/>
    </source>
</evidence>
<evidence type="ECO:0000256" key="4">
    <source>
        <dbReference type="ARBA" id="ARBA00022989"/>
    </source>
</evidence>
<evidence type="ECO:0000256" key="3">
    <source>
        <dbReference type="ARBA" id="ARBA00022692"/>
    </source>
</evidence>
<feature type="transmembrane region" description="Helical" evidence="9">
    <location>
        <begin position="100"/>
        <end position="121"/>
    </location>
</feature>
<feature type="domain" description="G-protein coupled receptors family 1 profile" evidence="10">
    <location>
        <begin position="1"/>
        <end position="243"/>
    </location>
</feature>
<dbReference type="PANTHER" id="PTHR24249">
    <property type="entry name" value="HISTAMINE RECEPTOR-RELATED G-PROTEIN COUPLED RECEPTOR"/>
    <property type="match status" value="1"/>
</dbReference>
<evidence type="ECO:0000256" key="1">
    <source>
        <dbReference type="ARBA" id="ARBA00004651"/>
    </source>
</evidence>
<dbReference type="OMA" id="KHANNIV"/>
<dbReference type="PRINTS" id="PR00534">
    <property type="entry name" value="MCRFAMILY"/>
</dbReference>
<keyword evidence="6 9" id="KW-0472">Membrane</keyword>
<dbReference type="InParanoid" id="A7SP57"/>
<dbReference type="Proteomes" id="UP000001593">
    <property type="component" value="Unassembled WGS sequence"/>
</dbReference>
<dbReference type="SMART" id="SM01381">
    <property type="entry name" value="7TM_GPCR_Srsx"/>
    <property type="match status" value="1"/>
</dbReference>
<feature type="non-terminal residue" evidence="11">
    <location>
        <position position="1"/>
    </location>
</feature>
<keyword evidence="2" id="KW-1003">Cell membrane</keyword>
<dbReference type="InterPro" id="IPR050569">
    <property type="entry name" value="TAAR"/>
</dbReference>
<dbReference type="InterPro" id="IPR000276">
    <property type="entry name" value="GPCR_Rhodpsn"/>
</dbReference>
<keyword evidence="7" id="KW-0675">Receptor</keyword>
<feature type="non-terminal residue" evidence="11">
    <location>
        <position position="258"/>
    </location>
</feature>
<evidence type="ECO:0000256" key="5">
    <source>
        <dbReference type="ARBA" id="ARBA00023040"/>
    </source>
</evidence>
<dbReference type="Pfam" id="PF00001">
    <property type="entry name" value="7tm_1"/>
    <property type="match status" value="1"/>
</dbReference>